<sequence>MNMRKGLDVSKIHPEIDRRLSVIDAVLRENGFVPELCNADPGNPADCESWADVAISWDDFTMNEVAEFKESLESKLGPDFSVEVEPDCIVVCYLFDSD</sequence>
<reference evidence="1" key="1">
    <citation type="journal article" date="2014" name="Front. Microbiol.">
        <title>High frequency of phylogenetically diverse reductive dehalogenase-homologous genes in deep subseafloor sedimentary metagenomes.</title>
        <authorList>
            <person name="Kawai M."/>
            <person name="Futagami T."/>
            <person name="Toyoda A."/>
            <person name="Takaki Y."/>
            <person name="Nishi S."/>
            <person name="Hori S."/>
            <person name="Arai W."/>
            <person name="Tsubouchi T."/>
            <person name="Morono Y."/>
            <person name="Uchiyama I."/>
            <person name="Ito T."/>
            <person name="Fujiyama A."/>
            <person name="Inagaki F."/>
            <person name="Takami H."/>
        </authorList>
    </citation>
    <scope>NUCLEOTIDE SEQUENCE</scope>
    <source>
        <strain evidence="1">Expedition CK06-06</strain>
    </source>
</reference>
<proteinExistence type="predicted"/>
<comment type="caution">
    <text evidence="1">The sequence shown here is derived from an EMBL/GenBank/DDBJ whole genome shotgun (WGS) entry which is preliminary data.</text>
</comment>
<dbReference type="AlphaFoldDB" id="X1Q1Y6"/>
<gene>
    <name evidence="1" type="ORF">S12H4_01460</name>
</gene>
<accession>X1Q1Y6</accession>
<protein>
    <submittedName>
        <fullName evidence="1">Uncharacterized protein</fullName>
    </submittedName>
</protein>
<evidence type="ECO:0000313" key="1">
    <source>
        <dbReference type="EMBL" id="GAI62233.1"/>
    </source>
</evidence>
<dbReference type="EMBL" id="BARW01000291">
    <property type="protein sequence ID" value="GAI62233.1"/>
    <property type="molecule type" value="Genomic_DNA"/>
</dbReference>
<name>X1Q1Y6_9ZZZZ</name>
<organism evidence="1">
    <name type="scientific">marine sediment metagenome</name>
    <dbReference type="NCBI Taxonomy" id="412755"/>
    <lineage>
        <taxon>unclassified sequences</taxon>
        <taxon>metagenomes</taxon>
        <taxon>ecological metagenomes</taxon>
    </lineage>
</organism>